<evidence type="ECO:0008006" key="3">
    <source>
        <dbReference type="Google" id="ProtNLM"/>
    </source>
</evidence>
<dbReference type="GO" id="GO:0009432">
    <property type="term" value="P:SOS response"/>
    <property type="evidence" value="ECO:0007669"/>
    <property type="project" value="InterPro"/>
</dbReference>
<name>A0A2A5WF50_9GAMM</name>
<dbReference type="AlphaFoldDB" id="A0A2A5WF50"/>
<dbReference type="EMBL" id="NTJZ01000002">
    <property type="protein sequence ID" value="PDH34867.1"/>
    <property type="molecule type" value="Genomic_DNA"/>
</dbReference>
<gene>
    <name evidence="1" type="ORF">CNF02_02250</name>
</gene>
<dbReference type="SUPFAM" id="SSF52540">
    <property type="entry name" value="P-loop containing nucleoside triphosphate hydrolases"/>
    <property type="match status" value="1"/>
</dbReference>
<reference evidence="1 2" key="1">
    <citation type="submission" date="2017-08" db="EMBL/GenBank/DDBJ databases">
        <title>Fine stratification of microbial communities through a metagenomic profile of the photic zone.</title>
        <authorList>
            <person name="Haro-Moreno J.M."/>
            <person name="Lopez-Perez M."/>
            <person name="De La Torre J."/>
            <person name="Picazo A."/>
            <person name="Camacho A."/>
            <person name="Rodriguez-Valera F."/>
        </authorList>
    </citation>
    <scope>NUCLEOTIDE SEQUENCE [LARGE SCALE GENOMIC DNA]</scope>
    <source>
        <strain evidence="1">MED-G28</strain>
    </source>
</reference>
<dbReference type="InterPro" id="IPR004596">
    <property type="entry name" value="Cell_div_suppressor_SulA"/>
</dbReference>
<accession>A0A2A5WF50</accession>
<evidence type="ECO:0000313" key="1">
    <source>
        <dbReference type="EMBL" id="PDH34867.1"/>
    </source>
</evidence>
<dbReference type="InterPro" id="IPR017166">
    <property type="entry name" value="UCP037290"/>
</dbReference>
<proteinExistence type="predicted"/>
<sequence length="251" mass="27961">MKPYSESSAKAPEPLFNKAYSHADVGNQDNLADSPSIEELLNHNANLWRGCDMAGQGIHGRSTGYPQLDSILPGRGWPQKGLIEIISPQWGMGELQLLIPLMRSVIEQGHWILWISPPHLLYAPALVQVGISTDQVLVVNLETSCKDALWSMEKALQTNNCGLVLAWQTWLPGKVLRRLQLAAETGKTLGVLFKNRDSKYSQSKMRLQVKGFSPQTGSFNKAEVTIIKARGNFQPLTTQLELYRHHSQHTA</sequence>
<dbReference type="Gene3D" id="3.40.50.300">
    <property type="entry name" value="P-loop containing nucleotide triphosphate hydrolases"/>
    <property type="match status" value="1"/>
</dbReference>
<dbReference type="Proteomes" id="UP000219329">
    <property type="component" value="Unassembled WGS sequence"/>
</dbReference>
<dbReference type="NCBIfam" id="NF033429">
    <property type="entry name" value="ImuA_translesion"/>
    <property type="match status" value="1"/>
</dbReference>
<dbReference type="InterPro" id="IPR027417">
    <property type="entry name" value="P-loop_NTPase"/>
</dbReference>
<dbReference type="PIRSF" id="PIRSF037290">
    <property type="entry name" value="UCP037290"/>
    <property type="match status" value="1"/>
</dbReference>
<comment type="caution">
    <text evidence="1">The sequence shown here is derived from an EMBL/GenBank/DDBJ whole genome shotgun (WGS) entry which is preliminary data.</text>
</comment>
<protein>
    <recommendedName>
        <fullName evidence="3">SOS cell division inhibitor SulA</fullName>
    </recommendedName>
</protein>
<dbReference type="InterPro" id="IPR047610">
    <property type="entry name" value="ImuA_translesion"/>
</dbReference>
<dbReference type="GO" id="GO:0051782">
    <property type="term" value="P:negative regulation of cell division"/>
    <property type="evidence" value="ECO:0007669"/>
    <property type="project" value="InterPro"/>
</dbReference>
<dbReference type="Pfam" id="PF03846">
    <property type="entry name" value="SulA"/>
    <property type="match status" value="1"/>
</dbReference>
<organism evidence="1 2">
    <name type="scientific">OM182 bacterium MED-G28</name>
    <dbReference type="NCBI Taxonomy" id="1986256"/>
    <lineage>
        <taxon>Bacteria</taxon>
        <taxon>Pseudomonadati</taxon>
        <taxon>Pseudomonadota</taxon>
        <taxon>Gammaproteobacteria</taxon>
        <taxon>OMG group</taxon>
        <taxon>OM182 clade</taxon>
    </lineage>
</organism>
<evidence type="ECO:0000313" key="2">
    <source>
        <dbReference type="Proteomes" id="UP000219329"/>
    </source>
</evidence>